<feature type="chain" id="PRO_5012286212" evidence="5">
    <location>
        <begin position="24"/>
        <end position="2356"/>
    </location>
</feature>
<dbReference type="NCBIfam" id="TIGR01643">
    <property type="entry name" value="YD_repeat_2x"/>
    <property type="match status" value="1"/>
</dbReference>
<dbReference type="InterPro" id="IPR003284">
    <property type="entry name" value="Sal_SpvB"/>
</dbReference>
<dbReference type="SUPFAM" id="SSF69318">
    <property type="entry name" value="Integrin alpha N-terminal domain"/>
    <property type="match status" value="1"/>
</dbReference>
<evidence type="ECO:0000313" key="6">
    <source>
        <dbReference type="EMBL" id="SNX47893.1"/>
    </source>
</evidence>
<feature type="signal peptide" evidence="5">
    <location>
        <begin position="1"/>
        <end position="23"/>
    </location>
</feature>
<accession>A0A240EI35</accession>
<dbReference type="InterPro" id="IPR050708">
    <property type="entry name" value="T6SS_VgrG/RHS"/>
</dbReference>
<evidence type="ECO:0000256" key="3">
    <source>
        <dbReference type="ARBA" id="ARBA00023026"/>
    </source>
</evidence>
<gene>
    <name evidence="6" type="primary">wapA</name>
    <name evidence="6" type="ORF">VTH8203_01508</name>
</gene>
<keyword evidence="2" id="KW-0964">Secreted</keyword>
<dbReference type="Pfam" id="PF03534">
    <property type="entry name" value="SpvB"/>
    <property type="match status" value="1"/>
</dbReference>
<dbReference type="EC" id="3.1.-.-" evidence="6"/>
<evidence type="ECO:0000256" key="1">
    <source>
        <dbReference type="ARBA" id="ARBA00004613"/>
    </source>
</evidence>
<dbReference type="EMBL" id="OANU01000015">
    <property type="protein sequence ID" value="SNX47893.1"/>
    <property type="molecule type" value="Genomic_DNA"/>
</dbReference>
<keyword evidence="3" id="KW-0843">Virulence</keyword>
<sequence>MMNIIKAGASILMLVGVSLPTVAASVGELSGRAMVSQGKSGYQVDLQLPSGVNDLVPALSVQYQQGTANGPLGLGMSLNGLSSITRCSRNEQDDGINSGIRFDDTDVYCLDGQRLFLVSGREGQGGSEYRTKGGWQTKIVANGQLSSGPESWTIYSSDGYVTRYGSREDAQLTVDGHGLEWFISRQTDRFENGIDFRYRTHQGQRYLDNIQYADVHLAFNYTSRPDVLTAYRFGHKQTLGQKLDNIQINRGSQRLRRIEFSYGEVNSQGIKFSRMESLQVCGSGGACMPAHTFEWESNPYKEGEPEQKTLYPLDEFKGFVAGDINRDGRSDMCYLEDGLYCGINQGQGNYASATKWSNDFQGSAWEEAQNHASLSLLDINEDSFQDLCAFNETGFFCALNNQGRTFDSGRYWSQNYTINDAVRLLDANSDGLADVCRVESDKVVCANNTGQGLSADYVLMDQGYPLEKTYQSTSSGFGILDFDPVNLPQSQFIDINQDGFADLCGVKLDGHFYCALGQKSGSSTLSFQAAQRWASQLPVGLTNTVSQSPNHNTHEQDVKVVEQLQRTMNLVDVTGDGLAELCYRQGNDFVCHQNTGQGFEAAKTWLTLGQDHFKIDTGNENNVSQVEASIMLSDRNSDGLSDLCYIAGERVYCAYGDGKHFNSPTVLATLNADLDLLKDKMSLSGNFIKKFFGIKTTIYSMAVNNVYGPFKKGVDANGDGLLGDCYRSIDGLTCLSYEFEPLALLKSVTSGLGVKSEFEYGLTGNASVFQGAQAPTGLIALEPNFKVVKALEHSNGIGGMNRTEYFYRGYHAHPDKGLLGFGEIQTQDLASHTLISTVTGYRSDWTPYVERTQTRINNQKISQSEFDYREVASPIAGQSWPQMIESRQSAWDTSGNLLTHAVTQYQGYDALNFPDTITQTVDDGNGERFVEKTTTRYQHDTQRWLIGKPLDVSVTKSNGHDSQTRNTAFSYDANTGALIKQTIEPGHALSLTTQFDYNASGFRTLERTTGSGETRQSTTQYDALGRVTKHTNALGHFVTTTYNNLCGLPDTVTDANGLTTRFAYDDYCREIKKTLPDGNWVEQVYEWSDGADAGLDQHGLTLGDRSVFMVTTQTSQGGLSTTYFDKLGREVRTKQLNGDGKTVMVDKAYDEKGQLVGETVPYFEGAFAGDATFWLQTTYDALGRPTTQTQPTEDVGDLVATTRYQGLTATTTGPGTFEKVEQTNGLGQTVQIVENGQSTLRYTYDAVGNLTQTDANGLVTEMSYDQFGNKTKMIDPAMGTWTYYYNAWGELARQEDARGMVTSFSYDALGRKIKEYLSDTHSRGRYQPNEWQYDQSLKGALDASSSHHSQRRYTYDELGRTQSMTLSIDGSEYTTYYEYNEAGRLSRVTFPSGMNLDKDYDVNGLLKRMSIPYSDIWDSQYMQIEEALKATSERIVELEMQAYELEKSAQFYIEESERLRQAAEQLFAKSDDYQRTADELRASANSIFRSANINANRAVSYRNSAQYYWRAFGNQVFSNYKTQNGYAYYKYDQCTKKDWKGNCKRKEYFTAKVPLWMVQTRRCTASKWGSYCYNGAQASINLTQVYNQWANHYQAIANHQRAQANQKQSQAKHYQAASDNAELRAKELIAQAEHNAALARQETDLLSDLTDELDDLVVAEAELQEILDQRLNDDTAEIVWVATSRDNFGRIGGELFGNGLLTRRDIDRSRGTVQRITTGMGANYLRDIHYTYDERGNVLSKISAVRNQQEHYQYDDFDRLTQWYYSDNRTVAQVKRDYRYDVYGNLTYKTGQGQFNVKSNGQLVGDYTYDANGNMVTGRGRTIDWYSSNKAKRIKDNGVITQYAYGSERERVKQVSDGVTTYYISPEYQLEVSTNADGKAVTTMRHRFMADNQAVAEHVKTLIDSEKQIDRTAYFHRDALGTADLITDPNGKVQIERGYTPFGELLASAELQATPMFTNAEMRGFTGHENVGNSSGLINMNARLYDPVIGRFLSADTFVPDPSLSQSYNRYSYVLNNPVKYNDPTGHFWQIVVGLAMLITSQTFADPAIQQIGAIVGTAFMGFGAAGIFGTETVGAVMASGASTSFTTSYIMTGDFGEAVQAGVLGGLSAGVTYGIAHGEGSVFNADTGSLKGALPLAHGVAQGGFHELRGGSFKQGFISGVIGKLGGSVVHENMDNSIGKMAGMVAVSGIAAAASGANSRDAVMRSAVSVITIYLYNEMGWVNYRGQRMYVDKETFQKNAANAYLAEEAGQPMSDYLETTAEETAQIGAGVLSNMAIGVGALNPATGMVMGIGAWYLDSSWSNFIGVMIGPAGKVGGIIDDALYFGSPVIKQTVDNVGTVNDAVSVGCNTVVKCD</sequence>
<dbReference type="RefSeq" id="WP_244181163.1">
    <property type="nucleotide sequence ID" value="NZ_JBHSII010000006.1"/>
</dbReference>
<dbReference type="Proteomes" id="UP000219336">
    <property type="component" value="Unassembled WGS sequence"/>
</dbReference>
<dbReference type="PANTHER" id="PTHR32305">
    <property type="match status" value="1"/>
</dbReference>
<comment type="subcellular location">
    <subcellularLocation>
        <location evidence="1">Secreted</location>
    </subcellularLocation>
</comment>
<dbReference type="GO" id="GO:0016787">
    <property type="term" value="F:hydrolase activity"/>
    <property type="evidence" value="ECO:0007669"/>
    <property type="project" value="UniProtKB-KW"/>
</dbReference>
<dbReference type="Pfam" id="PF05593">
    <property type="entry name" value="RHS_repeat"/>
    <property type="match status" value="2"/>
</dbReference>
<dbReference type="NCBIfam" id="TIGR03696">
    <property type="entry name" value="Rhs_assc_core"/>
    <property type="match status" value="1"/>
</dbReference>
<protein>
    <submittedName>
        <fullName evidence="6">tRNA(Glu)-specific nuclease WapA</fullName>
        <ecNumber evidence="6">3.1.-.-</ecNumber>
    </submittedName>
</protein>
<dbReference type="InterPro" id="IPR022385">
    <property type="entry name" value="Rhs_assc_core"/>
</dbReference>
<dbReference type="GO" id="GO:0005737">
    <property type="term" value="C:cytoplasm"/>
    <property type="evidence" value="ECO:0007669"/>
    <property type="project" value="InterPro"/>
</dbReference>
<organism evidence="6 7">
    <name type="scientific">Vibrio thalassae</name>
    <dbReference type="NCBI Taxonomy" id="1243014"/>
    <lineage>
        <taxon>Bacteria</taxon>
        <taxon>Pseudomonadati</taxon>
        <taxon>Pseudomonadota</taxon>
        <taxon>Gammaproteobacteria</taxon>
        <taxon>Vibrionales</taxon>
        <taxon>Vibrionaceae</taxon>
        <taxon>Vibrio</taxon>
    </lineage>
</organism>
<keyword evidence="4" id="KW-0175">Coiled coil</keyword>
<dbReference type="InterPro" id="IPR031325">
    <property type="entry name" value="RHS_repeat"/>
</dbReference>
<keyword evidence="5" id="KW-0732">Signal</keyword>
<dbReference type="Gene3D" id="2.180.10.10">
    <property type="entry name" value="RHS repeat-associated core"/>
    <property type="match status" value="3"/>
</dbReference>
<feature type="coiled-coil region" evidence="4">
    <location>
        <begin position="1421"/>
        <end position="1483"/>
    </location>
</feature>
<dbReference type="PANTHER" id="PTHR32305:SF15">
    <property type="entry name" value="PROTEIN RHSA-RELATED"/>
    <property type="match status" value="1"/>
</dbReference>
<dbReference type="GO" id="GO:0005576">
    <property type="term" value="C:extracellular region"/>
    <property type="evidence" value="ECO:0007669"/>
    <property type="project" value="UniProtKB-SubCell"/>
</dbReference>
<keyword evidence="6" id="KW-0378">Hydrolase</keyword>
<evidence type="ECO:0000313" key="7">
    <source>
        <dbReference type="Proteomes" id="UP000219336"/>
    </source>
</evidence>
<evidence type="ECO:0000256" key="4">
    <source>
        <dbReference type="SAM" id="Coils"/>
    </source>
</evidence>
<keyword evidence="7" id="KW-1185">Reference proteome</keyword>
<evidence type="ECO:0000256" key="2">
    <source>
        <dbReference type="ARBA" id="ARBA00022525"/>
    </source>
</evidence>
<dbReference type="InterPro" id="IPR028994">
    <property type="entry name" value="Integrin_alpha_N"/>
</dbReference>
<proteinExistence type="predicted"/>
<name>A0A240EI35_9VIBR</name>
<evidence type="ECO:0000256" key="5">
    <source>
        <dbReference type="SAM" id="SignalP"/>
    </source>
</evidence>
<reference evidence="7" key="1">
    <citation type="submission" date="2016-06" db="EMBL/GenBank/DDBJ databases">
        <authorList>
            <person name="Rodrigo-Torres L."/>
            <person name="Arahal R.D."/>
            <person name="Lucena T."/>
        </authorList>
    </citation>
    <scope>NUCLEOTIDE SEQUENCE [LARGE SCALE GENOMIC DNA]</scope>
    <source>
        <strain evidence="7">CECT8203</strain>
    </source>
</reference>
<dbReference type="InterPro" id="IPR006530">
    <property type="entry name" value="YD"/>
</dbReference>